<feature type="transmembrane region" description="Helical" evidence="10">
    <location>
        <begin position="167"/>
        <end position="193"/>
    </location>
</feature>
<keyword evidence="2" id="KW-0813">Transport</keyword>
<accession>A0A0J1H9N7</accession>
<evidence type="ECO:0000256" key="1">
    <source>
        <dbReference type="ARBA" id="ARBA00004141"/>
    </source>
</evidence>
<evidence type="ECO:0000259" key="11">
    <source>
        <dbReference type="SMART" id="SM00062"/>
    </source>
</evidence>
<dbReference type="InterPro" id="IPR015683">
    <property type="entry name" value="Ionotropic_Glu_rcpt"/>
</dbReference>
<dbReference type="Proteomes" id="UP000035909">
    <property type="component" value="Unassembled WGS sequence"/>
</dbReference>
<feature type="domain" description="Solute-binding protein family 3/N-terminal" evidence="11">
    <location>
        <begin position="2"/>
        <end position="321"/>
    </location>
</feature>
<evidence type="ECO:0000256" key="6">
    <source>
        <dbReference type="ARBA" id="ARBA00023136"/>
    </source>
</evidence>
<comment type="caution">
    <text evidence="12">The sequence shown here is derived from an EMBL/GenBank/DDBJ whole genome shotgun (WGS) entry which is preliminary data.</text>
</comment>
<keyword evidence="6 10" id="KW-0472">Membrane</keyword>
<keyword evidence="9" id="KW-0407">Ion channel</keyword>
<evidence type="ECO:0000313" key="12">
    <source>
        <dbReference type="EMBL" id="KLV08418.1"/>
    </source>
</evidence>
<dbReference type="GO" id="GO:0015276">
    <property type="term" value="F:ligand-gated monoatomic ion channel activity"/>
    <property type="evidence" value="ECO:0007669"/>
    <property type="project" value="InterPro"/>
</dbReference>
<dbReference type="Pfam" id="PF00060">
    <property type="entry name" value="Lig_chan"/>
    <property type="match status" value="1"/>
</dbReference>
<dbReference type="PANTHER" id="PTHR18966">
    <property type="entry name" value="IONOTROPIC GLUTAMATE RECEPTOR"/>
    <property type="match status" value="1"/>
</dbReference>
<evidence type="ECO:0000256" key="8">
    <source>
        <dbReference type="ARBA" id="ARBA00023180"/>
    </source>
</evidence>
<evidence type="ECO:0000256" key="9">
    <source>
        <dbReference type="ARBA" id="ARBA00023303"/>
    </source>
</evidence>
<sequence>MIINKDRTFSGLSILLWEKIAEELKIDYEITRHNLPDILKSVARGELNVGVSCISITPEREELIDFSHSFYETHLAIAVKKQGYAATMKNLLTNTKLLIVLGFLFVAACIVGGIYYLLENRVNDKLYSMNTKRAKLIEGFILGLLFITKGPFNYFEFRTLPGRVLTVFLAIFTTFFIASITAMLASTFTLGLLSSDINGPNDLANLKVGAKQASTSSFYLTNQSIVHRAYPDIESMLMALNNNEVNAIVADAAVLKYLIKKHKEEGKYEELTVLPYQFEKQNYGLVIENNSPYREQLNRALLKIRKSQEWRQALNTYFAEQ</sequence>
<evidence type="ECO:0000256" key="4">
    <source>
        <dbReference type="ARBA" id="ARBA00022989"/>
    </source>
</evidence>
<gene>
    <name evidence="12" type="ORF">ABT57_13480</name>
</gene>
<dbReference type="Pfam" id="PF00497">
    <property type="entry name" value="SBP_bac_3"/>
    <property type="match status" value="1"/>
</dbReference>
<keyword evidence="7" id="KW-0675">Receptor</keyword>
<dbReference type="EMBL" id="LDOU01000015">
    <property type="protein sequence ID" value="KLV08418.1"/>
    <property type="molecule type" value="Genomic_DNA"/>
</dbReference>
<comment type="subcellular location">
    <subcellularLocation>
        <location evidence="1">Membrane</location>
        <topology evidence="1">Multi-pass membrane protein</topology>
    </subcellularLocation>
</comment>
<evidence type="ECO:0000256" key="7">
    <source>
        <dbReference type="ARBA" id="ARBA00023170"/>
    </source>
</evidence>
<feature type="transmembrane region" description="Helical" evidence="10">
    <location>
        <begin position="136"/>
        <end position="155"/>
    </location>
</feature>
<dbReference type="GO" id="GO:0016020">
    <property type="term" value="C:membrane"/>
    <property type="evidence" value="ECO:0007669"/>
    <property type="project" value="UniProtKB-SubCell"/>
</dbReference>
<evidence type="ECO:0000313" key="13">
    <source>
        <dbReference type="Proteomes" id="UP000035909"/>
    </source>
</evidence>
<dbReference type="Gene3D" id="3.40.190.10">
    <property type="entry name" value="Periplasmic binding protein-like II"/>
    <property type="match status" value="3"/>
</dbReference>
<keyword evidence="3 10" id="KW-0812">Transmembrane</keyword>
<dbReference type="SUPFAM" id="SSF81324">
    <property type="entry name" value="Voltage-gated potassium channels"/>
    <property type="match status" value="1"/>
</dbReference>
<evidence type="ECO:0000256" key="2">
    <source>
        <dbReference type="ARBA" id="ARBA00022448"/>
    </source>
</evidence>
<evidence type="ECO:0000256" key="10">
    <source>
        <dbReference type="SAM" id="Phobius"/>
    </source>
</evidence>
<dbReference type="SMART" id="SM00062">
    <property type="entry name" value="PBPb"/>
    <property type="match status" value="1"/>
</dbReference>
<proteinExistence type="predicted"/>
<dbReference type="SUPFAM" id="SSF53850">
    <property type="entry name" value="Periplasmic binding protein-like II"/>
    <property type="match status" value="1"/>
</dbReference>
<keyword evidence="8" id="KW-0325">Glycoprotein</keyword>
<keyword evidence="4 10" id="KW-1133">Transmembrane helix</keyword>
<dbReference type="InterPro" id="IPR001638">
    <property type="entry name" value="Solute-binding_3/MltF_N"/>
</dbReference>
<keyword evidence="13" id="KW-1185">Reference proteome</keyword>
<dbReference type="InterPro" id="IPR001320">
    <property type="entry name" value="Iontro_rcpt_C"/>
</dbReference>
<organism evidence="12 13">
    <name type="scientific">Photobacterium ganghwense</name>
    <dbReference type="NCBI Taxonomy" id="320778"/>
    <lineage>
        <taxon>Bacteria</taxon>
        <taxon>Pseudomonadati</taxon>
        <taxon>Pseudomonadota</taxon>
        <taxon>Gammaproteobacteria</taxon>
        <taxon>Vibrionales</taxon>
        <taxon>Vibrionaceae</taxon>
        <taxon>Photobacterium</taxon>
    </lineage>
</organism>
<evidence type="ECO:0000256" key="3">
    <source>
        <dbReference type="ARBA" id="ARBA00022692"/>
    </source>
</evidence>
<reference evidence="12 13" key="1">
    <citation type="submission" date="2015-05" db="EMBL/GenBank/DDBJ databases">
        <title>Photobacterium galathea sp. nov.</title>
        <authorList>
            <person name="Machado H."/>
            <person name="Gram L."/>
        </authorList>
    </citation>
    <scope>NUCLEOTIDE SEQUENCE [LARGE SCALE GENOMIC DNA]</scope>
    <source>
        <strain evidence="12 13">DSM 22954</strain>
    </source>
</reference>
<dbReference type="PATRIC" id="fig|320778.3.peg.2937"/>
<evidence type="ECO:0000256" key="5">
    <source>
        <dbReference type="ARBA" id="ARBA00023065"/>
    </source>
</evidence>
<feature type="transmembrane region" description="Helical" evidence="10">
    <location>
        <begin position="97"/>
        <end position="116"/>
    </location>
</feature>
<dbReference type="AlphaFoldDB" id="A0A0J1H9N7"/>
<name>A0A0J1H9N7_9GAMM</name>
<protein>
    <submittedName>
        <fullName evidence="12">ABC transporter substrate-binding protein</fullName>
    </submittedName>
</protein>
<dbReference type="STRING" id="320778.ABT57_13480"/>
<keyword evidence="5" id="KW-0406">Ion transport</keyword>